<protein>
    <recommendedName>
        <fullName evidence="1">Methyltransferase FkbM domain-containing protein</fullName>
    </recommendedName>
</protein>
<accession>A0A1V2GYD1</accession>
<proteinExistence type="predicted"/>
<dbReference type="AlphaFoldDB" id="A0A1V2GYD1"/>
<dbReference type="InterPro" id="IPR052514">
    <property type="entry name" value="SAM-dependent_MTase"/>
</dbReference>
<dbReference type="InterPro" id="IPR006342">
    <property type="entry name" value="FkbM_mtfrase"/>
</dbReference>
<comment type="caution">
    <text evidence="2">The sequence shown here is derived from an EMBL/GenBank/DDBJ whole genome shotgun (WGS) entry which is preliminary data.</text>
</comment>
<dbReference type="SUPFAM" id="SSF53335">
    <property type="entry name" value="S-adenosyl-L-methionine-dependent methyltransferases"/>
    <property type="match status" value="1"/>
</dbReference>
<evidence type="ECO:0000313" key="2">
    <source>
        <dbReference type="EMBL" id="ONG50154.1"/>
    </source>
</evidence>
<dbReference type="EMBL" id="MLCO01000201">
    <property type="protein sequence ID" value="ONG50154.1"/>
    <property type="molecule type" value="Genomic_DNA"/>
</dbReference>
<dbReference type="Gene3D" id="3.40.50.150">
    <property type="entry name" value="Vaccinia Virus protein VP39"/>
    <property type="match status" value="1"/>
</dbReference>
<sequence length="212" mass="22524">MPMPAVLRGRSLLRQLGLGMLAFGLVRRLGEEGAAVRVLRESVSPGDCVWDIGARSGTHTRILAQCVASYGTVLAFEPLPQRHRRLEGAVQALDNILVLPFALSDRAGKARILAENSAAAPDGMVEIVLATGDSILAQDASLAPQLIRLDVAGHELEVLLGLAGALRRPGLRHVVIALDGPPARPGRVEALLRGVGFRLTWLDPLTLHASRG</sequence>
<name>A0A1V2GYD1_9PROT</name>
<gene>
    <name evidence="2" type="ORF">BKE38_19240</name>
</gene>
<reference evidence="2 3" key="1">
    <citation type="submission" date="2016-10" db="EMBL/GenBank/DDBJ databases">
        <title>Draft Genome sequence of Roseomonas sp. strain M3.</title>
        <authorList>
            <person name="Subhash Y."/>
            <person name="Lee S."/>
        </authorList>
    </citation>
    <scope>NUCLEOTIDE SEQUENCE [LARGE SCALE GENOMIC DNA]</scope>
    <source>
        <strain evidence="2 3">M3</strain>
    </source>
</reference>
<organism evidence="2 3">
    <name type="scientific">Teichococcus deserti</name>
    <dbReference type="NCBI Taxonomy" id="1817963"/>
    <lineage>
        <taxon>Bacteria</taxon>
        <taxon>Pseudomonadati</taxon>
        <taxon>Pseudomonadota</taxon>
        <taxon>Alphaproteobacteria</taxon>
        <taxon>Acetobacterales</taxon>
        <taxon>Roseomonadaceae</taxon>
        <taxon>Roseomonas</taxon>
    </lineage>
</organism>
<keyword evidence="3" id="KW-1185">Reference proteome</keyword>
<evidence type="ECO:0000313" key="3">
    <source>
        <dbReference type="Proteomes" id="UP000188879"/>
    </source>
</evidence>
<dbReference type="PANTHER" id="PTHR34203">
    <property type="entry name" value="METHYLTRANSFERASE, FKBM FAMILY PROTEIN"/>
    <property type="match status" value="1"/>
</dbReference>
<dbReference type="NCBIfam" id="TIGR01444">
    <property type="entry name" value="fkbM_fam"/>
    <property type="match status" value="1"/>
</dbReference>
<evidence type="ECO:0000259" key="1">
    <source>
        <dbReference type="Pfam" id="PF05050"/>
    </source>
</evidence>
<dbReference type="RefSeq" id="WP_076958928.1">
    <property type="nucleotide sequence ID" value="NZ_MLCO01000201.1"/>
</dbReference>
<dbReference type="Proteomes" id="UP000188879">
    <property type="component" value="Unassembled WGS sequence"/>
</dbReference>
<dbReference type="Pfam" id="PF05050">
    <property type="entry name" value="Methyltransf_21"/>
    <property type="match status" value="1"/>
</dbReference>
<feature type="domain" description="Methyltransferase FkbM" evidence="1">
    <location>
        <begin position="51"/>
        <end position="199"/>
    </location>
</feature>
<dbReference type="PANTHER" id="PTHR34203:SF15">
    <property type="entry name" value="SLL1173 PROTEIN"/>
    <property type="match status" value="1"/>
</dbReference>
<dbReference type="InterPro" id="IPR029063">
    <property type="entry name" value="SAM-dependent_MTases_sf"/>
</dbReference>